<dbReference type="EMBL" id="CM023487">
    <property type="protein sequence ID" value="KAH6925363.1"/>
    <property type="molecule type" value="Genomic_DNA"/>
</dbReference>
<name>A0ACB7RRW5_HYAAI</name>
<keyword evidence="2" id="KW-1185">Reference proteome</keyword>
<reference evidence="1" key="1">
    <citation type="submission" date="2020-05" db="EMBL/GenBank/DDBJ databases">
        <title>Large-scale comparative analyses of tick genomes elucidate their genetic diversity and vector capacities.</title>
        <authorList>
            <person name="Jia N."/>
            <person name="Wang J."/>
            <person name="Shi W."/>
            <person name="Du L."/>
            <person name="Sun Y."/>
            <person name="Zhan W."/>
            <person name="Jiang J."/>
            <person name="Wang Q."/>
            <person name="Zhang B."/>
            <person name="Ji P."/>
            <person name="Sakyi L.B."/>
            <person name="Cui X."/>
            <person name="Yuan T."/>
            <person name="Jiang B."/>
            <person name="Yang W."/>
            <person name="Lam T.T.-Y."/>
            <person name="Chang Q."/>
            <person name="Ding S."/>
            <person name="Wang X."/>
            <person name="Zhu J."/>
            <person name="Ruan X."/>
            <person name="Zhao L."/>
            <person name="Wei J."/>
            <person name="Que T."/>
            <person name="Du C."/>
            <person name="Cheng J."/>
            <person name="Dai P."/>
            <person name="Han X."/>
            <person name="Huang E."/>
            <person name="Gao Y."/>
            <person name="Liu J."/>
            <person name="Shao H."/>
            <person name="Ye R."/>
            <person name="Li L."/>
            <person name="Wei W."/>
            <person name="Wang X."/>
            <person name="Wang C."/>
            <person name="Yang T."/>
            <person name="Huo Q."/>
            <person name="Li W."/>
            <person name="Guo W."/>
            <person name="Chen H."/>
            <person name="Zhou L."/>
            <person name="Ni X."/>
            <person name="Tian J."/>
            <person name="Zhou Y."/>
            <person name="Sheng Y."/>
            <person name="Liu T."/>
            <person name="Pan Y."/>
            <person name="Xia L."/>
            <person name="Li J."/>
            <person name="Zhao F."/>
            <person name="Cao W."/>
        </authorList>
    </citation>
    <scope>NUCLEOTIDE SEQUENCE</scope>
    <source>
        <strain evidence="1">Hyas-2018</strain>
    </source>
</reference>
<protein>
    <submittedName>
        <fullName evidence="1">Uncharacterized protein</fullName>
    </submittedName>
</protein>
<gene>
    <name evidence="1" type="ORF">HPB50_004010</name>
</gene>
<evidence type="ECO:0000313" key="2">
    <source>
        <dbReference type="Proteomes" id="UP000821845"/>
    </source>
</evidence>
<comment type="caution">
    <text evidence="1">The sequence shown here is derived from an EMBL/GenBank/DDBJ whole genome shotgun (WGS) entry which is preliminary data.</text>
</comment>
<dbReference type="Proteomes" id="UP000821845">
    <property type="component" value="Chromosome 7"/>
</dbReference>
<proteinExistence type="predicted"/>
<organism evidence="1 2">
    <name type="scientific">Hyalomma asiaticum</name>
    <name type="common">Tick</name>
    <dbReference type="NCBI Taxonomy" id="266040"/>
    <lineage>
        <taxon>Eukaryota</taxon>
        <taxon>Metazoa</taxon>
        <taxon>Ecdysozoa</taxon>
        <taxon>Arthropoda</taxon>
        <taxon>Chelicerata</taxon>
        <taxon>Arachnida</taxon>
        <taxon>Acari</taxon>
        <taxon>Parasitiformes</taxon>
        <taxon>Ixodida</taxon>
        <taxon>Ixodoidea</taxon>
        <taxon>Ixodidae</taxon>
        <taxon>Hyalomminae</taxon>
        <taxon>Hyalomma</taxon>
    </lineage>
</organism>
<evidence type="ECO:0000313" key="1">
    <source>
        <dbReference type="EMBL" id="KAH6925363.1"/>
    </source>
</evidence>
<sequence>MLRRFLQVGALATGTGATYLALRNNQWDISNIGIVRFGRAATTVSRIACDYKLATLGMDKNSEEYAKARSEVHQRSAERLLQLCCVNGGVFIKVGQHVGALDYLLPEEYVRTLKVLHSKAPASPLQSILQVLREDLGQDTVAVKVQHPSVLGNSLIDMATMELLVNIVAKIFPEFSLMWLAEETKRNLPLELDFVNEAHNTERVRRMFSHFPWLEVPEIHWDLTTRRVMTMQFCEGGQINDKAYMEKNGISAMEVSSRLGQLYSEMIFVQGYVHCDPHPGNLLVRQGSRGPTLVLLDHGLYTELTDQFRLQYAHLWLALIRRDMKSLEYWGKQLGVSGELYKILSCIVSGRSWTSITRGIDRQKQTKAEGSEIKEFASQHFPLISQILGMVPRQMLLIFKTNDLLRGIETNLGTRGAARSFITMSRCCVRAVYEDQLKHCANWWCRIVVVMRACFSQSAITMYQMYLWFRTRPLIGRLFRSGDMA</sequence>
<accession>A0ACB7RRW5</accession>